<dbReference type="SUPFAM" id="SSF69786">
    <property type="entry name" value="YggU-like"/>
    <property type="match status" value="1"/>
</dbReference>
<dbReference type="NCBIfam" id="TIGR00251">
    <property type="entry name" value="DUF167 family protein"/>
    <property type="match status" value="1"/>
</dbReference>
<gene>
    <name evidence="2" type="ORF">E7027_05420</name>
</gene>
<dbReference type="Pfam" id="PF02594">
    <property type="entry name" value="DUF167"/>
    <property type="match status" value="1"/>
</dbReference>
<evidence type="ECO:0000313" key="2">
    <source>
        <dbReference type="EMBL" id="MBE6421548.1"/>
    </source>
</evidence>
<dbReference type="EMBL" id="SUVG01000006">
    <property type="protein sequence ID" value="MBE6421548.1"/>
    <property type="molecule type" value="Genomic_DNA"/>
</dbReference>
<protein>
    <submittedName>
        <fullName evidence="2">DUF167 domain-containing protein</fullName>
    </submittedName>
</protein>
<dbReference type="InterPro" id="IPR036591">
    <property type="entry name" value="YggU-like_sf"/>
</dbReference>
<comment type="caution">
    <text evidence="2">The sequence shown here is derived from an EMBL/GenBank/DDBJ whole genome shotgun (WGS) entry which is preliminary data.</text>
</comment>
<organism evidence="2 3">
    <name type="scientific">Candidatus Avelusimicrobium gallicola</name>
    <dbReference type="NCBI Taxonomy" id="2562704"/>
    <lineage>
        <taxon>Bacteria</taxon>
        <taxon>Pseudomonadati</taxon>
        <taxon>Elusimicrobiota</taxon>
        <taxon>Elusimicrobia</taxon>
        <taxon>Elusimicrobiales</taxon>
        <taxon>Elusimicrobiaceae</taxon>
        <taxon>Candidatus Avelusimicrobium</taxon>
    </lineage>
</organism>
<dbReference type="SMART" id="SM01152">
    <property type="entry name" value="DUF167"/>
    <property type="match status" value="1"/>
</dbReference>
<name>A0A928DQ72_9BACT</name>
<evidence type="ECO:0000313" key="3">
    <source>
        <dbReference type="Proteomes" id="UP000725649"/>
    </source>
</evidence>
<dbReference type="InterPro" id="IPR003746">
    <property type="entry name" value="DUF167"/>
</dbReference>
<proteinExistence type="inferred from homology"/>
<comment type="similarity">
    <text evidence="1">Belongs to the UPF0235 family.</text>
</comment>
<sequence>MIIKVRLIPTAGRSEVISRIGSVLRVKIKSKKVDDDPANALMKTFLSDFFNVSEESIIIVKGAKGKEKTVEVRDKSEEELRKIMDSIP</sequence>
<evidence type="ECO:0000256" key="1">
    <source>
        <dbReference type="ARBA" id="ARBA00010364"/>
    </source>
</evidence>
<reference evidence="2" key="1">
    <citation type="submission" date="2019-04" db="EMBL/GenBank/DDBJ databases">
        <title>Evolution of Biomass-Degrading Anaerobic Consortia Revealed by Metagenomics.</title>
        <authorList>
            <person name="Peng X."/>
        </authorList>
    </citation>
    <scope>NUCLEOTIDE SEQUENCE</scope>
    <source>
        <strain evidence="2">SIG66</strain>
    </source>
</reference>
<accession>A0A928DQ72</accession>
<dbReference type="Proteomes" id="UP000725649">
    <property type="component" value="Unassembled WGS sequence"/>
</dbReference>
<dbReference type="AlphaFoldDB" id="A0A928DQ72"/>
<dbReference type="Gene3D" id="3.30.1200.10">
    <property type="entry name" value="YggU-like"/>
    <property type="match status" value="1"/>
</dbReference>